<sequence length="213" mass="23604">MSARGRDLGDCSQGDVPYAAAALSLVLHSANPHLPTFRSDVRYFECQGKGWFGGGADLTPYYLHDGDIVAFHALYRGLCDAFDEKKALFPKYKKWCDSYFFLPGRQEHRGTGGIFFDDLEALEGGGEKAGDEAGEEGVKRARMFTEAVARSFMPSYLPLLYDRGVKFGLAGGRFESVMVSAPPMAAWKYNHTPEEGSEEARLLAILKTPRDWV</sequence>
<dbReference type="Gene3D" id="3.40.1500.10">
    <property type="entry name" value="Coproporphyrinogen III oxidase, aerobic"/>
    <property type="match status" value="2"/>
</dbReference>
<dbReference type="InterPro" id="IPR036406">
    <property type="entry name" value="Coprogen_oxidase_aer_sf"/>
</dbReference>
<reference evidence="1 2" key="1">
    <citation type="submission" date="2019-01" db="EMBL/GenBank/DDBJ databases">
        <title>Nuclear Genome Assembly of the Microalgal Biofuel strain Nannochloropsis salina CCMP1776.</title>
        <authorList>
            <person name="Hovde B."/>
        </authorList>
    </citation>
    <scope>NUCLEOTIDE SEQUENCE [LARGE SCALE GENOMIC DNA]</scope>
    <source>
        <strain evidence="1 2">CCMP1776</strain>
    </source>
</reference>
<evidence type="ECO:0000313" key="1">
    <source>
        <dbReference type="EMBL" id="TFJ85803.1"/>
    </source>
</evidence>
<evidence type="ECO:0000313" key="2">
    <source>
        <dbReference type="Proteomes" id="UP000355283"/>
    </source>
</evidence>
<proteinExistence type="predicted"/>
<dbReference type="GO" id="GO:0005737">
    <property type="term" value="C:cytoplasm"/>
    <property type="evidence" value="ECO:0007669"/>
    <property type="project" value="TreeGrafter"/>
</dbReference>
<dbReference type="PANTHER" id="PTHR10755">
    <property type="entry name" value="COPROPORPHYRINOGEN III OXIDASE, MITOCHONDRIAL"/>
    <property type="match status" value="1"/>
</dbReference>
<name>A0A4D9D709_9STRA</name>
<dbReference type="GO" id="GO:0004109">
    <property type="term" value="F:coproporphyrinogen oxidase activity"/>
    <property type="evidence" value="ECO:0007669"/>
    <property type="project" value="InterPro"/>
</dbReference>
<dbReference type="PANTHER" id="PTHR10755:SF3">
    <property type="entry name" value="COPROPORPHYRINOGEN OXIDASE"/>
    <property type="match status" value="1"/>
</dbReference>
<gene>
    <name evidence="1" type="ORF">NSK_002623</name>
</gene>
<dbReference type="SUPFAM" id="SSF102886">
    <property type="entry name" value="Coproporphyrinogen III oxidase"/>
    <property type="match status" value="1"/>
</dbReference>
<dbReference type="PRINTS" id="PR00073">
    <property type="entry name" value="COPRGNOXDASE"/>
</dbReference>
<comment type="caution">
    <text evidence="1">The sequence shown here is derived from an EMBL/GenBank/DDBJ whole genome shotgun (WGS) entry which is preliminary data.</text>
</comment>
<dbReference type="EMBL" id="SDOX01000010">
    <property type="protein sequence ID" value="TFJ85803.1"/>
    <property type="molecule type" value="Genomic_DNA"/>
</dbReference>
<organism evidence="1 2">
    <name type="scientific">Nannochloropsis salina CCMP1776</name>
    <dbReference type="NCBI Taxonomy" id="1027361"/>
    <lineage>
        <taxon>Eukaryota</taxon>
        <taxon>Sar</taxon>
        <taxon>Stramenopiles</taxon>
        <taxon>Ochrophyta</taxon>
        <taxon>Eustigmatophyceae</taxon>
        <taxon>Eustigmatales</taxon>
        <taxon>Monodopsidaceae</taxon>
        <taxon>Microchloropsis</taxon>
        <taxon>Microchloropsis salina</taxon>
    </lineage>
</organism>
<dbReference type="GO" id="GO:0006782">
    <property type="term" value="P:protoporphyrinogen IX biosynthetic process"/>
    <property type="evidence" value="ECO:0007669"/>
    <property type="project" value="UniProtKB-UniPathway"/>
</dbReference>
<dbReference type="Pfam" id="PF01218">
    <property type="entry name" value="Coprogen_oxidas"/>
    <property type="match status" value="1"/>
</dbReference>
<keyword evidence="2" id="KW-1185">Reference proteome</keyword>
<dbReference type="AlphaFoldDB" id="A0A4D9D709"/>
<dbReference type="UniPathway" id="UPA00251">
    <property type="reaction ID" value="UER00322"/>
</dbReference>
<dbReference type="OrthoDB" id="15318at2759"/>
<dbReference type="InterPro" id="IPR001260">
    <property type="entry name" value="Coprogen_oxidase_aer"/>
</dbReference>
<protein>
    <submittedName>
        <fullName evidence="1">Uncharacterized protein</fullName>
    </submittedName>
</protein>
<dbReference type="Proteomes" id="UP000355283">
    <property type="component" value="Unassembled WGS sequence"/>
</dbReference>
<accession>A0A4D9D709</accession>